<dbReference type="PATRIC" id="fig|1710896.3.peg.1915"/>
<organism evidence="4 5">
    <name type="scientific">Aphanizomenon flos-aquae WA102</name>
    <dbReference type="NCBI Taxonomy" id="1710896"/>
    <lineage>
        <taxon>Bacteria</taxon>
        <taxon>Bacillati</taxon>
        <taxon>Cyanobacteriota</taxon>
        <taxon>Cyanophyceae</taxon>
        <taxon>Nostocales</taxon>
        <taxon>Aphanizomenonaceae</taxon>
        <taxon>Aphanizomenon</taxon>
    </lineage>
</organism>
<name>A0A1B7WQ56_APHFL</name>
<proteinExistence type="predicted"/>
<evidence type="ECO:0000256" key="2">
    <source>
        <dbReference type="SAM" id="Phobius"/>
    </source>
</evidence>
<dbReference type="Proteomes" id="UP000092093">
    <property type="component" value="Unassembled WGS sequence"/>
</dbReference>
<dbReference type="AlphaFoldDB" id="A0A1B7WQ56"/>
<feature type="transmembrane region" description="Helical" evidence="2">
    <location>
        <begin position="594"/>
        <end position="615"/>
    </location>
</feature>
<protein>
    <recommendedName>
        <fullName evidence="3">eCIS core domain-containing protein</fullName>
    </recommendedName>
</protein>
<dbReference type="EMBL" id="LJOW01000203">
    <property type="protein sequence ID" value="OBQ39210.1"/>
    <property type="molecule type" value="Genomic_DNA"/>
</dbReference>
<evidence type="ECO:0000259" key="3">
    <source>
        <dbReference type="Pfam" id="PF13699"/>
    </source>
</evidence>
<accession>A0A1B7WQ56</accession>
<keyword evidence="2" id="KW-0472">Membrane</keyword>
<feature type="region of interest" description="Disordered" evidence="1">
    <location>
        <begin position="166"/>
        <end position="191"/>
    </location>
</feature>
<keyword evidence="2" id="KW-0812">Transmembrane</keyword>
<gene>
    <name evidence="4" type="ORF">AN484_23515</name>
</gene>
<reference evidence="4 5" key="1">
    <citation type="submission" date="2015-09" db="EMBL/GenBank/DDBJ databases">
        <title>Aphanizomenon flos-aquae WA102.</title>
        <authorList>
            <person name="Driscoll C."/>
        </authorList>
    </citation>
    <scope>NUCLEOTIDE SEQUENCE [LARGE SCALE GENOMIC DNA]</scope>
    <source>
        <strain evidence="4">WA102</strain>
    </source>
</reference>
<comment type="caution">
    <text evidence="4">The sequence shown here is derived from an EMBL/GenBank/DDBJ whole genome shotgun (WGS) entry which is preliminary data.</text>
</comment>
<evidence type="ECO:0000313" key="4">
    <source>
        <dbReference type="EMBL" id="OBQ39210.1"/>
    </source>
</evidence>
<feature type="transmembrane region" description="Helical" evidence="2">
    <location>
        <begin position="621"/>
        <end position="641"/>
    </location>
</feature>
<feature type="domain" description="eCIS core" evidence="3">
    <location>
        <begin position="238"/>
        <end position="313"/>
    </location>
</feature>
<sequence length="655" mass="71094">HSSKSSEHSASVPVLNLFPARQFGVSTQTESIAENTGLDEANEYSSHRSLDLAHIAVSAPGAPPLEPPPQPSPLILQRRLNIGQSGDKYEVENGYSSHSSLNLGHIAVSAPGAPPLEPPPQPSPLILQRRLNIGQSGDKYEVEADKGASQVVNLINSPLFRNIQSQKISSPKELEPESQRSIQRQSTGLNPFNISVYEPGTTPPPPIQTVQAKGDNIKVALGNIEDTIKSKKGSGEELADNVKEPMETAFDANFSRVKVHTDGESDQLNKSLNSRAFATGQDIFFSQGAYNPGSRDGQELLAHELTHIVQQNSHIGLDKKVNRQFQDVSQAKTINKSPQAGIYIQRNTKVSGTKSVSPDVAVKILENMSKGEPPFRPDKSLGGCEWMTTEGNPYTGIGGDKSVTLPVEATRPKNPLIFREADLVEIYEKKLNQISNEVAEAEFRREAKISNDLKLSSQQRKNAHGKFKNRMAERQMWEEVGNRVRSNQSQVGEVILENSIFSKQGNGKFLVVADRTKVNVKGGMSTVVKALENSAIKAEPIVIQAAKKLISQRNLGRVQGVFKYGGRILIIVALAGEAYKIYHAENKVKAVVESTGGWVGASAGAAAFAAWFAPVDVVGPWAWAIHGVGTLIAGGVGYWIGSETTRTIYELVLEK</sequence>
<keyword evidence="2" id="KW-1133">Transmembrane helix</keyword>
<evidence type="ECO:0000313" key="5">
    <source>
        <dbReference type="Proteomes" id="UP000092093"/>
    </source>
</evidence>
<feature type="compositionally biased region" description="Polar residues" evidence="1">
    <location>
        <begin position="179"/>
        <end position="191"/>
    </location>
</feature>
<evidence type="ECO:0000256" key="1">
    <source>
        <dbReference type="SAM" id="MobiDB-lite"/>
    </source>
</evidence>
<feature type="non-terminal residue" evidence="4">
    <location>
        <position position="1"/>
    </location>
</feature>
<dbReference type="InterPro" id="IPR025295">
    <property type="entry name" value="eCIS_core_dom"/>
</dbReference>
<feature type="transmembrane region" description="Helical" evidence="2">
    <location>
        <begin position="564"/>
        <end position="582"/>
    </location>
</feature>
<dbReference type="Pfam" id="PF13699">
    <property type="entry name" value="eCIS_core"/>
    <property type="match status" value="1"/>
</dbReference>